<protein>
    <recommendedName>
        <fullName evidence="2">Initiator Rep protein WH1 domain-containing protein</fullName>
    </recommendedName>
</protein>
<gene>
    <name evidence="3" type="ORF">CIK00_03375</name>
</gene>
<comment type="similarity">
    <text evidence="1">Belongs to the initiator RepB protein family.</text>
</comment>
<accession>A0A2N4UWE2</accession>
<dbReference type="GeneID" id="69966797"/>
<feature type="domain" description="Initiator Rep protein WH1" evidence="2">
    <location>
        <begin position="18"/>
        <end position="168"/>
    </location>
</feature>
<dbReference type="InterPro" id="IPR000525">
    <property type="entry name" value="Initiator_Rep_WH1"/>
</dbReference>
<dbReference type="Pfam" id="PF21205">
    <property type="entry name" value="Rep3_C"/>
    <property type="match status" value="1"/>
</dbReference>
<dbReference type="EMBL" id="NPIB01000002">
    <property type="protein sequence ID" value="PLC59323.1"/>
    <property type="molecule type" value="Genomic_DNA"/>
</dbReference>
<evidence type="ECO:0000256" key="1">
    <source>
        <dbReference type="ARBA" id="ARBA00038283"/>
    </source>
</evidence>
<dbReference type="SUPFAM" id="SSF46785">
    <property type="entry name" value="Winged helix' DNA-binding domain"/>
    <property type="match status" value="2"/>
</dbReference>
<dbReference type="GO" id="GO:0006270">
    <property type="term" value="P:DNA replication initiation"/>
    <property type="evidence" value="ECO:0007669"/>
    <property type="project" value="InterPro"/>
</dbReference>
<proteinExistence type="inferred from homology"/>
<dbReference type="InterPro" id="IPR036390">
    <property type="entry name" value="WH_DNA-bd_sf"/>
</dbReference>
<dbReference type="Gene3D" id="1.10.10.10">
    <property type="entry name" value="Winged helix-like DNA-binding domain superfamily/Winged helix DNA-binding domain"/>
    <property type="match status" value="2"/>
</dbReference>
<dbReference type="Pfam" id="PF01051">
    <property type="entry name" value="Rep3_N"/>
    <property type="match status" value="1"/>
</dbReference>
<dbReference type="AlphaFoldDB" id="A0A2N4UWE2"/>
<evidence type="ECO:0000259" key="2">
    <source>
        <dbReference type="Pfam" id="PF01051"/>
    </source>
</evidence>
<dbReference type="Proteomes" id="UP000234420">
    <property type="component" value="Unassembled WGS sequence"/>
</dbReference>
<dbReference type="GO" id="GO:0003887">
    <property type="term" value="F:DNA-directed DNA polymerase activity"/>
    <property type="evidence" value="ECO:0007669"/>
    <property type="project" value="InterPro"/>
</dbReference>
<name>A0A2N4UWE2_9GAMM</name>
<sequence length="337" mass="38759">MGNIIKSNTKIISSNFFKKSHELVFSQLSLTPIQHDIFALFLARIEKENWDNYKNNGNLKDVPSYEFNNDLLSDWFQTAKINLYSTLKKPCQMLASVSIGIPMEKKGDFQYRPLFSDITYKGGVLTLTPNYKLVDVFVGASNGYSLISHKEFRDLNLESSKRLYTILSRWRSFGRLHPFSLTELHGIFGLLDERGKLKKKTYEITANFILRIIKPAIKEISERDKNIEFLIDSQTGNFGFKYTKEGRKISGLEFLFSWRTSATKSVKPSNEFTYFDAVSIYKDIMSGIDIEYTEDTLNYALKMIGEMMLDKNLDFEVDAGAFISKVVTLKSNITIDQ</sequence>
<organism evidence="3 4">
    <name type="scientific">Photobacterium carnosum</name>
    <dbReference type="NCBI Taxonomy" id="2023717"/>
    <lineage>
        <taxon>Bacteria</taxon>
        <taxon>Pseudomonadati</taxon>
        <taxon>Pseudomonadota</taxon>
        <taxon>Gammaproteobacteria</taxon>
        <taxon>Vibrionales</taxon>
        <taxon>Vibrionaceae</taxon>
        <taxon>Photobacterium</taxon>
    </lineage>
</organism>
<dbReference type="InterPro" id="IPR036388">
    <property type="entry name" value="WH-like_DNA-bd_sf"/>
</dbReference>
<keyword evidence="4" id="KW-1185">Reference proteome</keyword>
<reference evidence="3 4" key="1">
    <citation type="journal article" date="2018" name="Syst. Appl. Microbiol.">
        <title>Photobacterium carnosum sp. nov., isolated from spoiled modified atmosphere packaged poultry meat.</title>
        <authorList>
            <person name="Hilgarth M."/>
            <person name="Fuertes S."/>
            <person name="Ehrmann M."/>
            <person name="Vogel R.F."/>
        </authorList>
    </citation>
    <scope>NUCLEOTIDE SEQUENCE [LARGE SCALE GENOMIC DNA]</scope>
    <source>
        <strain evidence="3 4">TMW 2.2021</strain>
    </source>
</reference>
<evidence type="ECO:0000313" key="4">
    <source>
        <dbReference type="Proteomes" id="UP000234420"/>
    </source>
</evidence>
<comment type="caution">
    <text evidence="3">The sequence shown here is derived from an EMBL/GenBank/DDBJ whole genome shotgun (WGS) entry which is preliminary data.</text>
</comment>
<dbReference type="RefSeq" id="WP_101767524.1">
    <property type="nucleotide sequence ID" value="NZ_BPPU01000003.1"/>
</dbReference>
<evidence type="ECO:0000313" key="3">
    <source>
        <dbReference type="EMBL" id="PLC59323.1"/>
    </source>
</evidence>